<keyword evidence="2" id="KW-1185">Reference proteome</keyword>
<dbReference type="Proteomes" id="UP000244081">
    <property type="component" value="Unassembled WGS sequence"/>
</dbReference>
<evidence type="ECO:0000313" key="1">
    <source>
        <dbReference type="EMBL" id="PTW62393.1"/>
    </source>
</evidence>
<name>A0A2T5VF63_9HYPH</name>
<dbReference type="EMBL" id="QAYG01000001">
    <property type="protein sequence ID" value="PTW62393.1"/>
    <property type="molecule type" value="Genomic_DNA"/>
</dbReference>
<protein>
    <submittedName>
        <fullName evidence="1">Uncharacterized protein</fullName>
    </submittedName>
</protein>
<organism evidence="1 2">
    <name type="scientific">Breoghania corrubedonensis</name>
    <dbReference type="NCBI Taxonomy" id="665038"/>
    <lineage>
        <taxon>Bacteria</taxon>
        <taxon>Pseudomonadati</taxon>
        <taxon>Pseudomonadota</taxon>
        <taxon>Alphaproteobacteria</taxon>
        <taxon>Hyphomicrobiales</taxon>
        <taxon>Stappiaceae</taxon>
        <taxon>Breoghania</taxon>
    </lineage>
</organism>
<gene>
    <name evidence="1" type="ORF">C8N35_101435</name>
</gene>
<accession>A0A2T5VF63</accession>
<evidence type="ECO:0000313" key="2">
    <source>
        <dbReference type="Proteomes" id="UP000244081"/>
    </source>
</evidence>
<dbReference type="AlphaFoldDB" id="A0A2T5VF63"/>
<comment type="caution">
    <text evidence="1">The sequence shown here is derived from an EMBL/GenBank/DDBJ whole genome shotgun (WGS) entry which is preliminary data.</text>
</comment>
<reference evidence="1 2" key="1">
    <citation type="submission" date="2018-04" db="EMBL/GenBank/DDBJ databases">
        <title>Genomic Encyclopedia of Archaeal and Bacterial Type Strains, Phase II (KMG-II): from individual species to whole genera.</title>
        <authorList>
            <person name="Goeker M."/>
        </authorList>
    </citation>
    <scope>NUCLEOTIDE SEQUENCE [LARGE SCALE GENOMIC DNA]</scope>
    <source>
        <strain evidence="1 2">DSM 23382</strain>
    </source>
</reference>
<proteinExistence type="predicted"/>
<sequence length="279" mass="30101">MLPDSAGSYLTSRAGGVVRRRLETAFIAVFAAGMSNPQAFASDLAEKRPYASHRPSIEIGIGYDHRPGGMRDAPALSVPFRAESYYSDSVDLVFSGWAGYSRHTGEDAFGLLAAPGFAYWFDGHTRVTTQVRTGFEHFNESGTSVFVLGADIRGERFVALHPERPYPEQDMLVPAVKFGGLSRMAAGRSDYSYLFAGLSLAYERGFGAPPGAPFHLRGKVMAEGEVQMDGDGGVTAYTTGLLELRAVKANGRLIVKGEIGVTSDFNDFTKVGMTLSRGF</sequence>